<dbReference type="RefSeq" id="WP_146925969.1">
    <property type="nucleotide sequence ID" value="NZ_BJUB01000002.1"/>
</dbReference>
<feature type="domain" description="DUF2510" evidence="2">
    <location>
        <begin position="6"/>
        <end position="37"/>
    </location>
</feature>
<keyword evidence="1" id="KW-1133">Transmembrane helix</keyword>
<dbReference type="Proteomes" id="UP000321118">
    <property type="component" value="Unassembled WGS sequence"/>
</dbReference>
<name>A0A510V0T1_9CELL</name>
<reference evidence="3 4" key="1">
    <citation type="submission" date="2019-07" db="EMBL/GenBank/DDBJ databases">
        <title>Whole genome shotgun sequence of Cellulomonas xylanilytica NBRC 101102.</title>
        <authorList>
            <person name="Hosoyama A."/>
            <person name="Uohara A."/>
            <person name="Ohji S."/>
            <person name="Ichikawa N."/>
        </authorList>
    </citation>
    <scope>NUCLEOTIDE SEQUENCE [LARGE SCALE GENOMIC DNA]</scope>
    <source>
        <strain evidence="3 4">NBRC 101102</strain>
    </source>
</reference>
<keyword evidence="1" id="KW-0812">Transmembrane</keyword>
<dbReference type="EMBL" id="BJUB01000002">
    <property type="protein sequence ID" value="GEK20502.1"/>
    <property type="molecule type" value="Genomic_DNA"/>
</dbReference>
<feature type="transmembrane region" description="Helical" evidence="1">
    <location>
        <begin position="184"/>
        <end position="206"/>
    </location>
</feature>
<dbReference type="InterPro" id="IPR018929">
    <property type="entry name" value="DUF2510"/>
</dbReference>
<protein>
    <recommendedName>
        <fullName evidence="2">DUF2510 domain-containing protein</fullName>
    </recommendedName>
</protein>
<evidence type="ECO:0000256" key="1">
    <source>
        <dbReference type="SAM" id="Phobius"/>
    </source>
</evidence>
<accession>A0A510V0T1</accession>
<evidence type="ECO:0000313" key="4">
    <source>
        <dbReference type="Proteomes" id="UP000321118"/>
    </source>
</evidence>
<dbReference type="Pfam" id="PF10708">
    <property type="entry name" value="DUF2510"/>
    <property type="match status" value="1"/>
</dbReference>
<comment type="caution">
    <text evidence="3">The sequence shown here is derived from an EMBL/GenBank/DDBJ whole genome shotgun (WGS) entry which is preliminary data.</text>
</comment>
<keyword evidence="4" id="KW-1185">Reference proteome</keyword>
<evidence type="ECO:0000259" key="2">
    <source>
        <dbReference type="Pfam" id="PF10708"/>
    </source>
</evidence>
<keyword evidence="1" id="KW-0472">Membrane</keyword>
<dbReference type="AlphaFoldDB" id="A0A510V0T1"/>
<dbReference type="OrthoDB" id="5244233at2"/>
<gene>
    <name evidence="3" type="ORF">CXY01_10220</name>
</gene>
<sequence length="242" mass="25054">MDAVAPSWYPDPQRDGMLRWWDGSRWTKHVQPSRSAGRPVLGQEVTPGVGPVTFYGPDEPITHAFAPITDERYAGSPLADALAQHVRADRGSGDVQIPVEHHAAVEAVYQLRARGGVLGAVAGVGEQLVAQAIAAGPSTEAAAPGWMAGPGATSTVPGMSSPAGRAGYRAVGGATRGALGALALWRLVVTAGLSVLFVVGGLVLAITLPPALPFAVALLVQGALMVWLTVREVTRRREPGPV</sequence>
<proteinExistence type="predicted"/>
<feature type="transmembrane region" description="Helical" evidence="1">
    <location>
        <begin position="212"/>
        <end position="230"/>
    </location>
</feature>
<organism evidence="3 4">
    <name type="scientific">Cellulomonas xylanilytica</name>
    <dbReference type="NCBI Taxonomy" id="233583"/>
    <lineage>
        <taxon>Bacteria</taxon>
        <taxon>Bacillati</taxon>
        <taxon>Actinomycetota</taxon>
        <taxon>Actinomycetes</taxon>
        <taxon>Micrococcales</taxon>
        <taxon>Cellulomonadaceae</taxon>
        <taxon>Cellulomonas</taxon>
    </lineage>
</organism>
<evidence type="ECO:0000313" key="3">
    <source>
        <dbReference type="EMBL" id="GEK20502.1"/>
    </source>
</evidence>